<dbReference type="InterPro" id="IPR010982">
    <property type="entry name" value="Lambda_DNA-bd_dom_sf"/>
</dbReference>
<reference evidence="2 3" key="1">
    <citation type="submission" date="2018-11" db="EMBL/GenBank/DDBJ databases">
        <title>The genome draft of YIM 96095.</title>
        <authorList>
            <person name="Tang S.-K."/>
            <person name="Chunyu W.-X."/>
            <person name="Feng Y.-Z."/>
        </authorList>
    </citation>
    <scope>NUCLEOTIDE SEQUENCE [LARGE SCALE GENOMIC DNA]</scope>
    <source>
        <strain evidence="2 3">YIM 96095</strain>
    </source>
</reference>
<sequence length="257" mass="28681">MAGLRFADCLKELRDVAGWTLRDLADELRVTASTLSRWEREQTTPRRDDVEKLDGILGAHGRLLRLWTSQTSGSSLPPWMQDAAKLMAEAVAIECFSPVLVPGMLQCSEYAEMVFRYGQPLERPDEIRRLAKVRGGRYEQLQQGRDPLVSAVVPMTALTRVSEPIRKAQADHLCKVVDRGRVTMCLVPEDALLIGITSPLVLVRLADGGRAGTTDHVSGNFLLDESTDWARLDEITRYAYAVALPPHQSRDMLGELR</sequence>
<dbReference type="Proteomes" id="UP000269198">
    <property type="component" value="Unassembled WGS sequence"/>
</dbReference>
<dbReference type="CDD" id="cd00093">
    <property type="entry name" value="HTH_XRE"/>
    <property type="match status" value="1"/>
</dbReference>
<dbReference type="SUPFAM" id="SSF47413">
    <property type="entry name" value="lambda repressor-like DNA-binding domains"/>
    <property type="match status" value="1"/>
</dbReference>
<evidence type="ECO:0000313" key="2">
    <source>
        <dbReference type="EMBL" id="RNL86790.1"/>
    </source>
</evidence>
<name>A0A3N0EFY6_9ACTN</name>
<dbReference type="Pfam" id="PF19054">
    <property type="entry name" value="DUF5753"/>
    <property type="match status" value="1"/>
</dbReference>
<organism evidence="2 3">
    <name type="scientific">Halostreptopolyspora alba</name>
    <dbReference type="NCBI Taxonomy" id="2487137"/>
    <lineage>
        <taxon>Bacteria</taxon>
        <taxon>Bacillati</taxon>
        <taxon>Actinomycetota</taxon>
        <taxon>Actinomycetes</taxon>
        <taxon>Streptosporangiales</taxon>
        <taxon>Nocardiopsidaceae</taxon>
        <taxon>Halostreptopolyspora</taxon>
    </lineage>
</organism>
<gene>
    <name evidence="2" type="ORF">EFW17_02590</name>
</gene>
<dbReference type="Pfam" id="PF13560">
    <property type="entry name" value="HTH_31"/>
    <property type="match status" value="1"/>
</dbReference>
<evidence type="ECO:0000259" key="1">
    <source>
        <dbReference type="PROSITE" id="PS50943"/>
    </source>
</evidence>
<evidence type="ECO:0000313" key="3">
    <source>
        <dbReference type="Proteomes" id="UP000269198"/>
    </source>
</evidence>
<dbReference type="GO" id="GO:0003677">
    <property type="term" value="F:DNA binding"/>
    <property type="evidence" value="ECO:0007669"/>
    <property type="project" value="InterPro"/>
</dbReference>
<dbReference type="AlphaFoldDB" id="A0A3N0EFY6"/>
<protein>
    <submittedName>
        <fullName evidence="2">XRE family transcriptional regulator</fullName>
    </submittedName>
</protein>
<keyword evidence="3" id="KW-1185">Reference proteome</keyword>
<proteinExistence type="predicted"/>
<accession>A0A3N0EFY6</accession>
<dbReference type="Gene3D" id="1.10.260.40">
    <property type="entry name" value="lambda repressor-like DNA-binding domains"/>
    <property type="match status" value="1"/>
</dbReference>
<dbReference type="RefSeq" id="WP_123199619.1">
    <property type="nucleotide sequence ID" value="NZ_RJMB01000002.1"/>
</dbReference>
<dbReference type="InterPro" id="IPR001387">
    <property type="entry name" value="Cro/C1-type_HTH"/>
</dbReference>
<dbReference type="OrthoDB" id="3425390at2"/>
<dbReference type="PROSITE" id="PS50943">
    <property type="entry name" value="HTH_CROC1"/>
    <property type="match status" value="1"/>
</dbReference>
<feature type="domain" description="HTH cro/C1-type" evidence="1">
    <location>
        <begin position="10"/>
        <end position="64"/>
    </location>
</feature>
<dbReference type="EMBL" id="RJMB01000002">
    <property type="protein sequence ID" value="RNL86790.1"/>
    <property type="molecule type" value="Genomic_DNA"/>
</dbReference>
<comment type="caution">
    <text evidence="2">The sequence shown here is derived from an EMBL/GenBank/DDBJ whole genome shotgun (WGS) entry which is preliminary data.</text>
</comment>
<dbReference type="SMART" id="SM00530">
    <property type="entry name" value="HTH_XRE"/>
    <property type="match status" value="1"/>
</dbReference>
<dbReference type="InterPro" id="IPR043917">
    <property type="entry name" value="DUF5753"/>
</dbReference>